<feature type="region of interest" description="Disordered" evidence="1">
    <location>
        <begin position="220"/>
        <end position="595"/>
    </location>
</feature>
<feature type="compositionally biased region" description="Low complexity" evidence="1">
    <location>
        <begin position="485"/>
        <end position="504"/>
    </location>
</feature>
<feature type="compositionally biased region" description="Polar residues" evidence="1">
    <location>
        <begin position="251"/>
        <end position="267"/>
    </location>
</feature>
<feature type="compositionally biased region" description="Polar residues" evidence="1">
    <location>
        <begin position="809"/>
        <end position="823"/>
    </location>
</feature>
<feature type="region of interest" description="Disordered" evidence="1">
    <location>
        <begin position="650"/>
        <end position="775"/>
    </location>
</feature>
<dbReference type="Proteomes" id="UP000559027">
    <property type="component" value="Unassembled WGS sequence"/>
</dbReference>
<feature type="compositionally biased region" description="Low complexity" evidence="1">
    <location>
        <begin position="352"/>
        <end position="371"/>
    </location>
</feature>
<dbReference type="OrthoDB" id="3245731at2759"/>
<proteinExistence type="predicted"/>
<feature type="compositionally biased region" description="Polar residues" evidence="1">
    <location>
        <begin position="14"/>
        <end position="30"/>
    </location>
</feature>
<feature type="compositionally biased region" description="Polar residues" evidence="1">
    <location>
        <begin position="863"/>
        <end position="872"/>
    </location>
</feature>
<feature type="compositionally biased region" description="Low complexity" evidence="1">
    <location>
        <begin position="650"/>
        <end position="683"/>
    </location>
</feature>
<evidence type="ECO:0000256" key="1">
    <source>
        <dbReference type="SAM" id="MobiDB-lite"/>
    </source>
</evidence>
<sequence length="921" mass="98374">MFGLSFFSRKPGATATSSGTMEAVSDSLSVPSPEAEPPITPSPPPQDLITDPNPLHTLIASVPAQTLHSYILAHLIPPSQPLSPLSFPHIPLPSDPPSPRTLTVLTNFFANLVPPPRLHCVRCHKHYFEIENNDRSCLVPHDDESAEVERVGVVGRSKGIGTEYETLWGCCGKTVEGDGDMGPPDGWCYEGKHTTDLKRARFRADSTTYDDKLTSCERLRCHEPQSSSPRVSRGGARKRRRALLEADNEDAQSSVDGSTASGASSHNMVVDENASARKPKRARHSKSVSISSKADLDKSSKGNDTEMDVDPTNESQSQAQVPVTPKSPQRPRKPRKSGGRATTPGAKAKAKSPLTSSFTPPSPPAEESLPPQADKAKARLPLTRAVVEITTARDGSPRLVNSASHNDLRKASCSSLAEGDGDAQTEKEKPKPKPRARRNTVVGASAPKTPKASSKVSAGESKTVKTPTTKPKSSMGSLKPKSSVASLKASTNTKSAATASTTSTPQKPLAEEFLARRHARRMQQEGLIPVPASIPLRRRRRRRGDSKHSDTTLSDSESHSDSDTFKSGPSGQRRDSRQPSGSFTSGSHGTNFDESVAREVGEWRTEVGRSQTLRHRTNVGGHVMDESINPIPHPTMSPTHVIFDISASTTPTMSTVPSTLSSPSAQVSPLLSTTTQSTLHPSPSRTPAPLRPSSLSQARTPLSPSPHQGAPVNTRTPTSPLSPSVTTPVPDIHSPPSFSSPIPSLSQSYPQELDREHGIELLSPPSSGTSSPFTTFSPLVASQALSPFAVVQPLDRNPSPEEVDPWSPNPTSRSLSPSQQTITDAEYRSLPASPTSPPSELPSLAHITREQMQLPSQEDIPHPTSTNFTSPHALSPRSPHSDLSDLDFGSDFDVISDQGSEGSGRSWAGISSGSGPSNGRR</sequence>
<accession>A0A8H5GFU0</accession>
<evidence type="ECO:0000313" key="2">
    <source>
        <dbReference type="EMBL" id="KAF5364053.1"/>
    </source>
</evidence>
<feature type="compositionally biased region" description="Pro residues" evidence="1">
    <location>
        <begin position="34"/>
        <end position="44"/>
    </location>
</feature>
<dbReference type="EMBL" id="JAACJO010000001">
    <property type="protein sequence ID" value="KAF5364053.1"/>
    <property type="molecule type" value="Genomic_DNA"/>
</dbReference>
<keyword evidence="3" id="KW-1185">Reference proteome</keyword>
<evidence type="ECO:0000313" key="3">
    <source>
        <dbReference type="Proteomes" id="UP000559027"/>
    </source>
</evidence>
<dbReference type="AlphaFoldDB" id="A0A8H5GFU0"/>
<feature type="compositionally biased region" description="Low complexity" evidence="1">
    <location>
        <begin position="464"/>
        <end position="474"/>
    </location>
</feature>
<feature type="compositionally biased region" description="Polar residues" evidence="1">
    <location>
        <begin position="312"/>
        <end position="321"/>
    </location>
</feature>
<gene>
    <name evidence="2" type="ORF">D9756_000129</name>
</gene>
<protein>
    <submittedName>
        <fullName evidence="2">Uncharacterized protein</fullName>
    </submittedName>
</protein>
<feature type="compositionally biased region" description="Basic and acidic residues" evidence="1">
    <location>
        <begin position="546"/>
        <end position="564"/>
    </location>
</feature>
<feature type="compositionally biased region" description="Polar residues" evidence="1">
    <location>
        <begin position="693"/>
        <end position="706"/>
    </location>
</feature>
<feature type="region of interest" description="Disordered" evidence="1">
    <location>
        <begin position="791"/>
        <end position="921"/>
    </location>
</feature>
<feature type="compositionally biased region" description="Polar residues" evidence="1">
    <location>
        <begin position="578"/>
        <end position="593"/>
    </location>
</feature>
<feature type="region of interest" description="Disordered" evidence="1">
    <location>
        <begin position="1"/>
        <end position="44"/>
    </location>
</feature>
<organism evidence="2 3">
    <name type="scientific">Leucocoprinus leucothites</name>
    <dbReference type="NCBI Taxonomy" id="201217"/>
    <lineage>
        <taxon>Eukaryota</taxon>
        <taxon>Fungi</taxon>
        <taxon>Dikarya</taxon>
        <taxon>Basidiomycota</taxon>
        <taxon>Agaricomycotina</taxon>
        <taxon>Agaricomycetes</taxon>
        <taxon>Agaricomycetidae</taxon>
        <taxon>Agaricales</taxon>
        <taxon>Agaricineae</taxon>
        <taxon>Agaricaceae</taxon>
        <taxon>Leucocoprinus</taxon>
    </lineage>
</organism>
<feature type="compositionally biased region" description="Basic residues" evidence="1">
    <location>
        <begin position="329"/>
        <end position="338"/>
    </location>
</feature>
<comment type="caution">
    <text evidence="2">The sequence shown here is derived from an EMBL/GenBank/DDBJ whole genome shotgun (WGS) entry which is preliminary data.</text>
</comment>
<feature type="compositionally biased region" description="Basic and acidic residues" evidence="1">
    <location>
        <begin position="294"/>
        <end position="304"/>
    </location>
</feature>
<feature type="compositionally biased region" description="Basic residues" evidence="1">
    <location>
        <begin position="536"/>
        <end position="545"/>
    </location>
</feature>
<feature type="compositionally biased region" description="Polar residues" evidence="1">
    <location>
        <begin position="909"/>
        <end position="921"/>
    </location>
</feature>
<reference evidence="2 3" key="1">
    <citation type="journal article" date="2020" name="ISME J.">
        <title>Uncovering the hidden diversity of litter-decomposition mechanisms in mushroom-forming fungi.</title>
        <authorList>
            <person name="Floudas D."/>
            <person name="Bentzer J."/>
            <person name="Ahren D."/>
            <person name="Johansson T."/>
            <person name="Persson P."/>
            <person name="Tunlid A."/>
        </authorList>
    </citation>
    <scope>NUCLEOTIDE SEQUENCE [LARGE SCALE GENOMIC DNA]</scope>
    <source>
        <strain evidence="2 3">CBS 146.42</strain>
    </source>
</reference>
<feature type="compositionally biased region" description="Low complexity" evidence="1">
    <location>
        <begin position="714"/>
        <end position="750"/>
    </location>
</feature>
<feature type="compositionally biased region" description="Low complexity" evidence="1">
    <location>
        <begin position="761"/>
        <end position="775"/>
    </location>
</feature>
<feature type="compositionally biased region" description="Basic residues" evidence="1">
    <location>
        <begin position="277"/>
        <end position="286"/>
    </location>
</feature>
<name>A0A8H5GFU0_9AGAR</name>